<evidence type="ECO:0000313" key="2">
    <source>
        <dbReference type="Proteomes" id="UP000799755"/>
    </source>
</evidence>
<reference evidence="1" key="1">
    <citation type="journal article" date="2020" name="Stud. Mycol.">
        <title>101 Dothideomycetes genomes: a test case for predicting lifestyles and emergence of pathogens.</title>
        <authorList>
            <person name="Haridas S."/>
            <person name="Albert R."/>
            <person name="Binder M."/>
            <person name="Bloem J."/>
            <person name="Labutti K."/>
            <person name="Salamov A."/>
            <person name="Andreopoulos B."/>
            <person name="Baker S."/>
            <person name="Barry K."/>
            <person name="Bills G."/>
            <person name="Bluhm B."/>
            <person name="Cannon C."/>
            <person name="Castanera R."/>
            <person name="Culley D."/>
            <person name="Daum C."/>
            <person name="Ezra D."/>
            <person name="Gonzalez J."/>
            <person name="Henrissat B."/>
            <person name="Kuo A."/>
            <person name="Liang C."/>
            <person name="Lipzen A."/>
            <person name="Lutzoni F."/>
            <person name="Magnuson J."/>
            <person name="Mondo S."/>
            <person name="Nolan M."/>
            <person name="Ohm R."/>
            <person name="Pangilinan J."/>
            <person name="Park H.-J."/>
            <person name="Ramirez L."/>
            <person name="Alfaro M."/>
            <person name="Sun H."/>
            <person name="Tritt A."/>
            <person name="Yoshinaga Y."/>
            <person name="Zwiers L.-H."/>
            <person name="Turgeon B."/>
            <person name="Goodwin S."/>
            <person name="Spatafora J."/>
            <person name="Crous P."/>
            <person name="Grigoriev I."/>
        </authorList>
    </citation>
    <scope>NUCLEOTIDE SEQUENCE</scope>
    <source>
        <strain evidence="1">ATCC 200398</strain>
    </source>
</reference>
<keyword evidence="2" id="KW-1185">Reference proteome</keyword>
<protein>
    <submittedName>
        <fullName evidence="1">Uncharacterized protein</fullName>
    </submittedName>
</protein>
<dbReference type="Proteomes" id="UP000799755">
    <property type="component" value="Unassembled WGS sequence"/>
</dbReference>
<comment type="caution">
    <text evidence="1">The sequence shown here is derived from an EMBL/GenBank/DDBJ whole genome shotgun (WGS) entry which is preliminary data.</text>
</comment>
<accession>A0ACB6QG35</accession>
<name>A0ACB6QG35_9PLEO</name>
<organism evidence="1 2">
    <name type="scientific">Lindgomyces ingoldianus</name>
    <dbReference type="NCBI Taxonomy" id="673940"/>
    <lineage>
        <taxon>Eukaryota</taxon>
        <taxon>Fungi</taxon>
        <taxon>Dikarya</taxon>
        <taxon>Ascomycota</taxon>
        <taxon>Pezizomycotina</taxon>
        <taxon>Dothideomycetes</taxon>
        <taxon>Pleosporomycetidae</taxon>
        <taxon>Pleosporales</taxon>
        <taxon>Lindgomycetaceae</taxon>
        <taxon>Lindgomyces</taxon>
    </lineage>
</organism>
<sequence>MKNSSDHTVFAWKAENARVSTFRGLLAHSPDSFVATLPAAAAQNQRLGVIIRKLGSDEQQYTRVNAQSLTLAGEADSIGERRPIYARQTPLIPRKFVIEDLHCFYVRPSQRSDSSVQLSTVQV</sequence>
<proteinExistence type="predicted"/>
<gene>
    <name evidence="1" type="ORF">BDR25DRAFT_318805</name>
</gene>
<dbReference type="EMBL" id="MU003532">
    <property type="protein sequence ID" value="KAF2465110.1"/>
    <property type="molecule type" value="Genomic_DNA"/>
</dbReference>
<evidence type="ECO:0000313" key="1">
    <source>
        <dbReference type="EMBL" id="KAF2465110.1"/>
    </source>
</evidence>